<keyword evidence="2" id="KW-1185">Reference proteome</keyword>
<accession>A0A1D1VK78</accession>
<dbReference type="EMBL" id="BDGG01000006">
    <property type="protein sequence ID" value="GAV00148.1"/>
    <property type="molecule type" value="Genomic_DNA"/>
</dbReference>
<dbReference type="Proteomes" id="UP000186922">
    <property type="component" value="Unassembled WGS sequence"/>
</dbReference>
<reference evidence="1 2" key="1">
    <citation type="journal article" date="2016" name="Nat. Commun.">
        <title>Extremotolerant tardigrade genome and improved radiotolerance of human cultured cells by tardigrade-unique protein.</title>
        <authorList>
            <person name="Hashimoto T."/>
            <person name="Horikawa D.D."/>
            <person name="Saito Y."/>
            <person name="Kuwahara H."/>
            <person name="Kozuka-Hata H."/>
            <person name="Shin-I T."/>
            <person name="Minakuchi Y."/>
            <person name="Ohishi K."/>
            <person name="Motoyama A."/>
            <person name="Aizu T."/>
            <person name="Enomoto A."/>
            <person name="Kondo K."/>
            <person name="Tanaka S."/>
            <person name="Hara Y."/>
            <person name="Koshikawa S."/>
            <person name="Sagara H."/>
            <person name="Miura T."/>
            <person name="Yokobori S."/>
            <person name="Miyagawa K."/>
            <person name="Suzuki Y."/>
            <person name="Kubo T."/>
            <person name="Oyama M."/>
            <person name="Kohara Y."/>
            <person name="Fujiyama A."/>
            <person name="Arakawa K."/>
            <person name="Katayama T."/>
            <person name="Toyoda A."/>
            <person name="Kunieda T."/>
        </authorList>
    </citation>
    <scope>NUCLEOTIDE SEQUENCE [LARGE SCALE GENOMIC DNA]</scope>
    <source>
        <strain evidence="1 2">YOKOZUNA-1</strain>
    </source>
</reference>
<protein>
    <submittedName>
        <fullName evidence="1">Uncharacterized protein</fullName>
    </submittedName>
</protein>
<evidence type="ECO:0000313" key="2">
    <source>
        <dbReference type="Proteomes" id="UP000186922"/>
    </source>
</evidence>
<comment type="caution">
    <text evidence="1">The sequence shown here is derived from an EMBL/GenBank/DDBJ whole genome shotgun (WGS) entry which is preliminary data.</text>
</comment>
<sequence>MSHLIFSIYRFTHLALSALRPHSSTKSRDDGISTRHTSSLVRARRKWAVHNFMEFQSGIFSCPTLLVYQSHFSRFRPTIIARLASLPSYFPSSHVTKQQPS</sequence>
<organism evidence="1 2">
    <name type="scientific">Ramazzottius varieornatus</name>
    <name type="common">Water bear</name>
    <name type="synonym">Tardigrade</name>
    <dbReference type="NCBI Taxonomy" id="947166"/>
    <lineage>
        <taxon>Eukaryota</taxon>
        <taxon>Metazoa</taxon>
        <taxon>Ecdysozoa</taxon>
        <taxon>Tardigrada</taxon>
        <taxon>Eutardigrada</taxon>
        <taxon>Parachela</taxon>
        <taxon>Hypsibioidea</taxon>
        <taxon>Ramazzottiidae</taxon>
        <taxon>Ramazzottius</taxon>
    </lineage>
</organism>
<gene>
    <name evidence="1" type="primary">RvY_11036-1</name>
    <name evidence="1" type="synonym">RvY_11036.1</name>
    <name evidence="1" type="ORF">RvY_11036</name>
</gene>
<evidence type="ECO:0000313" key="1">
    <source>
        <dbReference type="EMBL" id="GAV00148.1"/>
    </source>
</evidence>
<name>A0A1D1VK78_RAMVA</name>
<dbReference type="AlphaFoldDB" id="A0A1D1VK78"/>
<proteinExistence type="predicted"/>